<dbReference type="AlphaFoldDB" id="A0A0F9WNX7"/>
<name>A0A0F9WNX7_9ZZZZ</name>
<keyword evidence="1" id="KW-0812">Transmembrane</keyword>
<evidence type="ECO:0000256" key="1">
    <source>
        <dbReference type="SAM" id="Phobius"/>
    </source>
</evidence>
<sequence length="88" mass="10215">MNDRTTRQVTLLGFIAAMVCYGLIWITGCTSPGSHQSEWHPETKKEMKMLIGQTTLDAMHQYRNMILHPKPKEVPPLKKELEKERHKV</sequence>
<comment type="caution">
    <text evidence="2">The sequence shown here is derived from an EMBL/GenBank/DDBJ whole genome shotgun (WGS) entry which is preliminary data.</text>
</comment>
<organism evidence="2">
    <name type="scientific">marine sediment metagenome</name>
    <dbReference type="NCBI Taxonomy" id="412755"/>
    <lineage>
        <taxon>unclassified sequences</taxon>
        <taxon>metagenomes</taxon>
        <taxon>ecological metagenomes</taxon>
    </lineage>
</organism>
<gene>
    <name evidence="2" type="ORF">LCGC14_0329810</name>
</gene>
<keyword evidence="1" id="KW-1133">Transmembrane helix</keyword>
<evidence type="ECO:0000313" key="2">
    <source>
        <dbReference type="EMBL" id="KKN80388.1"/>
    </source>
</evidence>
<protein>
    <submittedName>
        <fullName evidence="2">Uncharacterized protein</fullName>
    </submittedName>
</protein>
<dbReference type="EMBL" id="LAZR01000231">
    <property type="protein sequence ID" value="KKN80388.1"/>
    <property type="molecule type" value="Genomic_DNA"/>
</dbReference>
<keyword evidence="1" id="KW-0472">Membrane</keyword>
<dbReference type="PROSITE" id="PS51257">
    <property type="entry name" value="PROKAR_LIPOPROTEIN"/>
    <property type="match status" value="1"/>
</dbReference>
<feature type="transmembrane region" description="Helical" evidence="1">
    <location>
        <begin position="9"/>
        <end position="28"/>
    </location>
</feature>
<proteinExistence type="predicted"/>
<accession>A0A0F9WNX7</accession>
<reference evidence="2" key="1">
    <citation type="journal article" date="2015" name="Nature">
        <title>Complex archaea that bridge the gap between prokaryotes and eukaryotes.</title>
        <authorList>
            <person name="Spang A."/>
            <person name="Saw J.H."/>
            <person name="Jorgensen S.L."/>
            <person name="Zaremba-Niedzwiedzka K."/>
            <person name="Martijn J."/>
            <person name="Lind A.E."/>
            <person name="van Eijk R."/>
            <person name="Schleper C."/>
            <person name="Guy L."/>
            <person name="Ettema T.J."/>
        </authorList>
    </citation>
    <scope>NUCLEOTIDE SEQUENCE</scope>
</reference>